<evidence type="ECO:0000313" key="3">
    <source>
        <dbReference type="EMBL" id="MFC7337240.1"/>
    </source>
</evidence>
<organism evidence="3 4">
    <name type="scientific">Haloferula chungangensis</name>
    <dbReference type="NCBI Taxonomy" id="1048331"/>
    <lineage>
        <taxon>Bacteria</taxon>
        <taxon>Pseudomonadati</taxon>
        <taxon>Verrucomicrobiota</taxon>
        <taxon>Verrucomicrobiia</taxon>
        <taxon>Verrucomicrobiales</taxon>
        <taxon>Verrucomicrobiaceae</taxon>
        <taxon>Haloferula</taxon>
    </lineage>
</organism>
<evidence type="ECO:0000313" key="4">
    <source>
        <dbReference type="Proteomes" id="UP001596472"/>
    </source>
</evidence>
<name>A0ABW2L6Q1_9BACT</name>
<dbReference type="RefSeq" id="WP_379711356.1">
    <property type="nucleotide sequence ID" value="NZ_JBHTBS010000003.1"/>
</dbReference>
<accession>A0ABW2L6Q1</accession>
<evidence type="ECO:0008006" key="5">
    <source>
        <dbReference type="Google" id="ProtNLM"/>
    </source>
</evidence>
<keyword evidence="4" id="KW-1185">Reference proteome</keyword>
<gene>
    <name evidence="3" type="ORF">ACFQY0_08635</name>
</gene>
<dbReference type="Proteomes" id="UP001596472">
    <property type="component" value="Unassembled WGS sequence"/>
</dbReference>
<protein>
    <recommendedName>
        <fullName evidence="5">Verru_Chthon cassette protein A</fullName>
    </recommendedName>
</protein>
<proteinExistence type="predicted"/>
<keyword evidence="2" id="KW-0732">Signal</keyword>
<sequence>MMILLALLAVGLLTLSSVSLRASNQGQALVEARSNAKMAAMMAIGQLQGLTGLDTRVTASAKLLDESNVEVAGAWRSWEGTNHGSDGMPIPPDYGTKTQAGDPSDPVGSSGSGRFLGWLTSTAFGKTGSTSEVPGTATTGSGEMIKMVSTGTLDTADEVYIEPTIIKSADGKESGAFSWWTTGDNTKALVNVGSEETASSESDWQKRLRGNLLPDPDIFGLPELDGLTTEDVYIPTRRSLELVSSAALTGDEFYDITTYSRGLLTNVATGGWRKDLSIFSEYYNQLSSSRLPLFAQAPGQDLEFSRASTGSRPSNALMYHWADYLGASGNPAWKQTPPVCSWTALANYMTQYKSLRTRSTSSIVMSPDGGSVSASGTQGRYNFQEKIRIHPQVARIQWVFSLGAVQVGQQYNPGIVVTPIITLWNPYNIALTVQGFQINFDEVFPLRMDFEVAGKAYVDRPMNSIVNNNIRANFPTISLDPGENKVYGMNNTTPVTNTGSQVMQLAEGYRPNGGAIFTRLNDHDNNPSTAPIAISATATDSFKVTNVEFAANGLEGVGASEGIGVRFQVNSQVANSMEIIVMSYDKNDMGGDDVISKLYPPITAPLPVTVGDITGSRNVPFTTATLGLRMISPPPPDTRFQNLRTKGILQANPLQHYAEVGAGNDGNAIVNLAGSGAYHTINAPYDFIIQEAQDWNDSAVTVDFDASTRRGYIVSGTRSIDGVNRCVIAELPTRPLQSLADLQHFDVRNNNQMPPFQFNLIGNSSAHPIFGPDQVSISTAGPFAGLSNDDSYLLNHVLFDDWFISSIAPDTQNFSAREERSDQEVMTEFLEGTRDLPNRFYLPSILANDDDPDTIARAYMSGRVNRDNGLYPFQTVASLMEVEGMFNINSVSVDAWRAILRRNRDLEVPYFSGSGSVSTEPSKDPAFPRTTVASDVSTTGNTVTGGNPHSAAVGGYPALTDTQIDALAEEIVSQIRSRGPFLSLGEFVNRQLSSDTDKALAGTIQRALDILSESSSSAKNPFQALMQAGEFVTNVPPGATDYKFPEAAFGSTNFGVPGWVRQADILRPLAPIMSARDDTFTIRTYGDSRDPSGTIQARAWCEVVVQRTPNYVDETDDAVVIPQSSDMSSEVNRLFGRRYQLVSFRWLNESEV</sequence>
<feature type="chain" id="PRO_5046360996" description="Verru_Chthon cassette protein A" evidence="2">
    <location>
        <begin position="23"/>
        <end position="1152"/>
    </location>
</feature>
<reference evidence="4" key="1">
    <citation type="journal article" date="2019" name="Int. J. Syst. Evol. Microbiol.">
        <title>The Global Catalogue of Microorganisms (GCM) 10K type strain sequencing project: providing services to taxonomists for standard genome sequencing and annotation.</title>
        <authorList>
            <consortium name="The Broad Institute Genomics Platform"/>
            <consortium name="The Broad Institute Genome Sequencing Center for Infectious Disease"/>
            <person name="Wu L."/>
            <person name="Ma J."/>
        </authorList>
    </citation>
    <scope>NUCLEOTIDE SEQUENCE [LARGE SCALE GENOMIC DNA]</scope>
    <source>
        <strain evidence="4">CGMCC 4.1467</strain>
    </source>
</reference>
<dbReference type="EMBL" id="JBHTBS010000003">
    <property type="protein sequence ID" value="MFC7337240.1"/>
    <property type="molecule type" value="Genomic_DNA"/>
</dbReference>
<feature type="region of interest" description="Disordered" evidence="1">
    <location>
        <begin position="78"/>
        <end position="109"/>
    </location>
</feature>
<comment type="caution">
    <text evidence="3">The sequence shown here is derived from an EMBL/GenBank/DDBJ whole genome shotgun (WGS) entry which is preliminary data.</text>
</comment>
<evidence type="ECO:0000256" key="1">
    <source>
        <dbReference type="SAM" id="MobiDB-lite"/>
    </source>
</evidence>
<evidence type="ECO:0000256" key="2">
    <source>
        <dbReference type="SAM" id="SignalP"/>
    </source>
</evidence>
<feature type="signal peptide" evidence="2">
    <location>
        <begin position="1"/>
        <end position="22"/>
    </location>
</feature>